<accession>A0ABD1XGE6</accession>
<protein>
    <recommendedName>
        <fullName evidence="4">Myb-like domain-containing protein</fullName>
    </recommendedName>
</protein>
<evidence type="ECO:0008006" key="4">
    <source>
        <dbReference type="Google" id="ProtNLM"/>
    </source>
</evidence>
<dbReference type="PANTHER" id="PTHR33492">
    <property type="entry name" value="OSJNBA0043A12.37 PROTEIN-RELATED"/>
    <property type="match status" value="1"/>
</dbReference>
<evidence type="ECO:0000313" key="3">
    <source>
        <dbReference type="Proteomes" id="UP001605036"/>
    </source>
</evidence>
<keyword evidence="3" id="KW-1185">Reference proteome</keyword>
<feature type="region of interest" description="Disordered" evidence="1">
    <location>
        <begin position="115"/>
        <end position="159"/>
    </location>
</feature>
<name>A0ABD1XGE6_9MARC</name>
<dbReference type="EMBL" id="JBHFFA010000008">
    <property type="protein sequence ID" value="KAL2608016.1"/>
    <property type="molecule type" value="Genomic_DNA"/>
</dbReference>
<evidence type="ECO:0000256" key="1">
    <source>
        <dbReference type="SAM" id="MobiDB-lite"/>
    </source>
</evidence>
<gene>
    <name evidence="2" type="ORF">R1flu_026589</name>
</gene>
<sequence length="231" mass="26421">MKAISIKDSSKVGRERVGSNDQKWDRVVTMMKARLVEATPSQLRYKWNSILDDFKIVCDKSKKSREGNYFLMSKEERRDQGMPLKLLKEWYDMIESFLGKKHSNEPLCVSKAFDELENESHGPQKSSTTESECTKADHAEVSSKANSGKKKRKKLDPSIDNSAADTLQAMYDQFCSMEQQKIELLYENERIRVDVAKEQVASIREQTRSLSNALGLMANSLGRIADTLQKR</sequence>
<dbReference type="PANTHER" id="PTHR33492:SF11">
    <property type="entry name" value="OS04G0670900 PROTEIN"/>
    <property type="match status" value="1"/>
</dbReference>
<dbReference type="AlphaFoldDB" id="A0ABD1XGE6"/>
<dbReference type="Proteomes" id="UP001605036">
    <property type="component" value="Unassembled WGS sequence"/>
</dbReference>
<comment type="caution">
    <text evidence="2">The sequence shown here is derived from an EMBL/GenBank/DDBJ whole genome shotgun (WGS) entry which is preliminary data.</text>
</comment>
<organism evidence="2 3">
    <name type="scientific">Riccia fluitans</name>
    <dbReference type="NCBI Taxonomy" id="41844"/>
    <lineage>
        <taxon>Eukaryota</taxon>
        <taxon>Viridiplantae</taxon>
        <taxon>Streptophyta</taxon>
        <taxon>Embryophyta</taxon>
        <taxon>Marchantiophyta</taxon>
        <taxon>Marchantiopsida</taxon>
        <taxon>Marchantiidae</taxon>
        <taxon>Marchantiales</taxon>
        <taxon>Ricciaceae</taxon>
        <taxon>Riccia</taxon>
    </lineage>
</organism>
<proteinExistence type="predicted"/>
<reference evidence="2 3" key="1">
    <citation type="submission" date="2024-09" db="EMBL/GenBank/DDBJ databases">
        <title>Chromosome-scale assembly of Riccia fluitans.</title>
        <authorList>
            <person name="Paukszto L."/>
            <person name="Sawicki J."/>
            <person name="Karawczyk K."/>
            <person name="Piernik-Szablinska J."/>
            <person name="Szczecinska M."/>
            <person name="Mazdziarz M."/>
        </authorList>
    </citation>
    <scope>NUCLEOTIDE SEQUENCE [LARGE SCALE GENOMIC DNA]</scope>
    <source>
        <strain evidence="2">Rf_01</strain>
        <tissue evidence="2">Aerial parts of the thallus</tissue>
    </source>
</reference>
<feature type="compositionally biased region" description="Basic and acidic residues" evidence="1">
    <location>
        <begin position="132"/>
        <end position="141"/>
    </location>
</feature>
<evidence type="ECO:0000313" key="2">
    <source>
        <dbReference type="EMBL" id="KAL2608016.1"/>
    </source>
</evidence>